<evidence type="ECO:0000313" key="3">
    <source>
        <dbReference type="Proteomes" id="UP000249185"/>
    </source>
</evidence>
<evidence type="ECO:0000259" key="1">
    <source>
        <dbReference type="PROSITE" id="PS51199"/>
    </source>
</evidence>
<dbReference type="GO" id="GO:0043139">
    <property type="term" value="F:5'-3' DNA helicase activity"/>
    <property type="evidence" value="ECO:0007669"/>
    <property type="project" value="InterPro"/>
</dbReference>
<dbReference type="SUPFAM" id="SSF56731">
    <property type="entry name" value="DNA primase core"/>
    <property type="match status" value="1"/>
</dbReference>
<dbReference type="Pfam" id="PF13481">
    <property type="entry name" value="AAA_25"/>
    <property type="match status" value="1"/>
</dbReference>
<reference evidence="2 3" key="1">
    <citation type="submission" date="2017-08" db="EMBL/GenBank/DDBJ databases">
        <title>Infants hospitalized years apart are colonized by the same room-sourced microbial strains.</title>
        <authorList>
            <person name="Brooks B."/>
            <person name="Olm M.R."/>
            <person name="Firek B.A."/>
            <person name="Baker R."/>
            <person name="Thomas B.C."/>
            <person name="Morowitz M.J."/>
            <person name="Banfield J.F."/>
        </authorList>
    </citation>
    <scope>NUCLEOTIDE SEQUENCE [LARGE SCALE GENOMIC DNA]</scope>
    <source>
        <strain evidence="2">S2_005_002_R2_34</strain>
    </source>
</reference>
<dbReference type="PANTHER" id="PTHR12873:SF0">
    <property type="entry name" value="TWINKLE MTDNA HELICASE"/>
    <property type="match status" value="1"/>
</dbReference>
<dbReference type="Pfam" id="PF13155">
    <property type="entry name" value="Toprim_2"/>
    <property type="match status" value="1"/>
</dbReference>
<proteinExistence type="predicted"/>
<dbReference type="GO" id="GO:0005524">
    <property type="term" value="F:ATP binding"/>
    <property type="evidence" value="ECO:0007669"/>
    <property type="project" value="InterPro"/>
</dbReference>
<dbReference type="InterPro" id="IPR007694">
    <property type="entry name" value="DNA_helicase_DnaB-like_C"/>
</dbReference>
<dbReference type="InterPro" id="IPR027417">
    <property type="entry name" value="P-loop_NTPase"/>
</dbReference>
<gene>
    <name evidence="2" type="ORF">DI556_09720</name>
</gene>
<dbReference type="CDD" id="cd01029">
    <property type="entry name" value="TOPRIM_primases"/>
    <property type="match status" value="1"/>
</dbReference>
<organism evidence="2 3">
    <name type="scientific">Rhodovulum sulfidophilum</name>
    <name type="common">Rhodobacter sulfidophilus</name>
    <dbReference type="NCBI Taxonomy" id="35806"/>
    <lineage>
        <taxon>Bacteria</taxon>
        <taxon>Pseudomonadati</taxon>
        <taxon>Pseudomonadota</taxon>
        <taxon>Alphaproteobacteria</taxon>
        <taxon>Rhodobacterales</taxon>
        <taxon>Paracoccaceae</taxon>
        <taxon>Rhodovulum</taxon>
    </lineage>
</organism>
<dbReference type="PROSITE" id="PS51199">
    <property type="entry name" value="SF4_HELICASE"/>
    <property type="match status" value="1"/>
</dbReference>
<dbReference type="PANTHER" id="PTHR12873">
    <property type="entry name" value="T7-LIKE MITOCHONDRIAL DNA HELICASE"/>
    <property type="match status" value="1"/>
</dbReference>
<protein>
    <recommendedName>
        <fullName evidence="1">SF4 helicase domain-containing protein</fullName>
    </recommendedName>
</protein>
<dbReference type="GO" id="GO:0006260">
    <property type="term" value="P:DNA replication"/>
    <property type="evidence" value="ECO:0007669"/>
    <property type="project" value="InterPro"/>
</dbReference>
<sequence length="493" mass="54723">MVWSCSATTAAGRRERAMSYLEETRGLDELMAERYGVEVRPLRNGGDGVTIAYRRNGEIYGHKIRPLNPGDGPRFFFHPKGAARDLWNVDCLSDTTLSDQPVIITEGELDALSCCAAGFPRAVSIPDGWTLNYRGGDGPKSKPILDNLDRLRKSPFVIIAGDGDETGGSFVRAVRNMLDGHPCKFIDYPEGCKDANDILKKHGSSELARVLNAARWCDPVGGLITGILDLPPEPPMQIFRPGYEPFDRVILFHAGFPTVVTGIPSHGKSTFATCALHHTVRTNDIRVGVGMFETPTSILVDHLSRLNTGQPWAYLPKLEKDALAASLHRDWRILHKVDADERQHDMGWLREMMHAAAVREGCRIIMLDPWNEIEHVPEKGESMTSYLNVALARIRQWAERYDCAVCIVAHPTKMQAQAGAKPSPPLGYDISDSAAWFNKAAIGVTVHQVDGDDPHVSVINWKSKFQQQYGFGKGRIKLDFDPRAMTYRGRIAA</sequence>
<dbReference type="InterPro" id="IPR034154">
    <property type="entry name" value="TOPRIM_DnaG/twinkle"/>
</dbReference>
<dbReference type="Gene3D" id="3.40.50.300">
    <property type="entry name" value="P-loop containing nucleotide triphosphate hydrolases"/>
    <property type="match status" value="1"/>
</dbReference>
<dbReference type="EMBL" id="QFPW01000006">
    <property type="protein sequence ID" value="PZQ49739.1"/>
    <property type="molecule type" value="Genomic_DNA"/>
</dbReference>
<evidence type="ECO:0000313" key="2">
    <source>
        <dbReference type="EMBL" id="PZQ49739.1"/>
    </source>
</evidence>
<accession>A0A2W5NBX6</accession>
<dbReference type="Proteomes" id="UP000249185">
    <property type="component" value="Unassembled WGS sequence"/>
</dbReference>
<feature type="domain" description="SF4 helicase" evidence="1">
    <location>
        <begin position="232"/>
        <end position="493"/>
    </location>
</feature>
<dbReference type="AlphaFoldDB" id="A0A2W5NBX6"/>
<dbReference type="GO" id="GO:0003697">
    <property type="term" value="F:single-stranded DNA binding"/>
    <property type="evidence" value="ECO:0007669"/>
    <property type="project" value="InterPro"/>
</dbReference>
<dbReference type="InterPro" id="IPR027032">
    <property type="entry name" value="Twinkle-like"/>
</dbReference>
<comment type="caution">
    <text evidence="2">The sequence shown here is derived from an EMBL/GenBank/DDBJ whole genome shotgun (WGS) entry which is preliminary data.</text>
</comment>
<name>A0A2W5NBX6_RHOSU</name>
<dbReference type="Gene3D" id="3.40.1360.10">
    <property type="match status" value="1"/>
</dbReference>
<dbReference type="SUPFAM" id="SSF52540">
    <property type="entry name" value="P-loop containing nucleoside triphosphate hydrolases"/>
    <property type="match status" value="1"/>
</dbReference>